<keyword evidence="4" id="KW-1185">Reference proteome</keyword>
<keyword evidence="2" id="KW-0732">Signal</keyword>
<dbReference type="RefSeq" id="WP_107569408.1">
    <property type="nucleotide sequence ID" value="NZ_PYYB01000001.1"/>
</dbReference>
<accession>A0A2T4UMZ5</accession>
<dbReference type="AlphaFoldDB" id="A0A2T4UMZ5"/>
<proteinExistence type="predicted"/>
<evidence type="ECO:0000256" key="2">
    <source>
        <dbReference type="SAM" id="SignalP"/>
    </source>
</evidence>
<gene>
    <name evidence="3" type="ORF">C7Y72_13675</name>
</gene>
<protein>
    <submittedName>
        <fullName evidence="3">Uncharacterized protein</fullName>
    </submittedName>
</protein>
<feature type="chain" id="PRO_5039563795" evidence="2">
    <location>
        <begin position="24"/>
        <end position="451"/>
    </location>
</feature>
<dbReference type="Proteomes" id="UP000240739">
    <property type="component" value="Unassembled WGS sequence"/>
</dbReference>
<evidence type="ECO:0000313" key="4">
    <source>
        <dbReference type="Proteomes" id="UP000240739"/>
    </source>
</evidence>
<feature type="region of interest" description="Disordered" evidence="1">
    <location>
        <begin position="308"/>
        <end position="342"/>
    </location>
</feature>
<evidence type="ECO:0000256" key="1">
    <source>
        <dbReference type="SAM" id="MobiDB-lite"/>
    </source>
</evidence>
<dbReference type="EMBL" id="PYYB01000001">
    <property type="protein sequence ID" value="PTL60612.1"/>
    <property type="molecule type" value="Genomic_DNA"/>
</dbReference>
<evidence type="ECO:0000313" key="3">
    <source>
        <dbReference type="EMBL" id="PTL60612.1"/>
    </source>
</evidence>
<sequence>MNHQIKRSGTVAAIAALSIGATAGVTASAASAAQAPVTPSGVGTQRILGLGSLPVLGPVLTPILQQVTSTLPAPLAQTLESLPAVDLGTIIANANPTQLTTILDGLSLDALTQALTVLDLPLLGDVLDTALGQTDGLNLVANLLTGASGGDLTALLGALDPTQLGDLVNTLLPAPLAGVLGGATGGDLTTLVGALDPAKITELLALGNGLPLGSLVTGLTGTLSGAAPSAAGLANPLAQLQALLAGLPVGANLLQLDSLLGTVNGLLTTTGVADLPVVGPLLESVTRVQATSGTTPALTTLASTLSSLLGSRPGSTPLKPTTTTTKPSATTPGSTSRPGAAASARARATIGKALLTKSRKSASFTVSCPKLAAKGCVVQVSASLAGTKVLKPRWIAVLSGSSQKVSVKLSRAVTKRLVAKGGTLTFRASTAATSGGAVTKALKVKKTAKRR</sequence>
<feature type="signal peptide" evidence="2">
    <location>
        <begin position="1"/>
        <end position="23"/>
    </location>
</feature>
<organism evidence="3 4">
    <name type="scientific">Paraconexibacter algicola</name>
    <dbReference type="NCBI Taxonomy" id="2133960"/>
    <lineage>
        <taxon>Bacteria</taxon>
        <taxon>Bacillati</taxon>
        <taxon>Actinomycetota</taxon>
        <taxon>Thermoleophilia</taxon>
        <taxon>Solirubrobacterales</taxon>
        <taxon>Paraconexibacteraceae</taxon>
        <taxon>Paraconexibacter</taxon>
    </lineage>
</organism>
<reference evidence="3 4" key="1">
    <citation type="submission" date="2018-03" db="EMBL/GenBank/DDBJ databases">
        <title>Aquarubrobacter algicola gen. nov., sp. nov., a novel actinobacterium isolated from shallow eutrophic lake during the end of cyanobacterial harmful algal blooms.</title>
        <authorList>
            <person name="Chun S.J."/>
        </authorList>
    </citation>
    <scope>NUCLEOTIDE SEQUENCE [LARGE SCALE GENOMIC DNA]</scope>
    <source>
        <strain evidence="3 4">Seoho-28</strain>
    </source>
</reference>
<name>A0A2T4UMZ5_9ACTN</name>
<comment type="caution">
    <text evidence="3">The sequence shown here is derived from an EMBL/GenBank/DDBJ whole genome shotgun (WGS) entry which is preliminary data.</text>
</comment>